<evidence type="ECO:0000259" key="1">
    <source>
        <dbReference type="Pfam" id="PF10021"/>
    </source>
</evidence>
<reference evidence="2" key="2">
    <citation type="journal article" date="2023" name="IMA Fungus">
        <title>Comparative genomic study of the Penicillium genus elucidates a diverse pangenome and 15 lateral gene transfer events.</title>
        <authorList>
            <person name="Petersen C."/>
            <person name="Sorensen T."/>
            <person name="Nielsen M.R."/>
            <person name="Sondergaard T.E."/>
            <person name="Sorensen J.L."/>
            <person name="Fitzpatrick D.A."/>
            <person name="Frisvad J.C."/>
            <person name="Nielsen K.L."/>
        </authorList>
    </citation>
    <scope>NUCLEOTIDE SEQUENCE</scope>
    <source>
        <strain evidence="2">IBT 21472</strain>
    </source>
</reference>
<gene>
    <name evidence="2" type="ORF">N7476_003135</name>
</gene>
<sequence>MPPLINRDMTYYPRFQNTQVKVLDCDTLDAAILIQNAHELLRNTDTGPVFVLSFANATVLGGGWMNGSRAQEEQICYRTTLIETLLPHNETRGYAYMWCKRAHRLPQIAVCSMAATTRPPIDKLLTPPKYKNVRQN</sequence>
<protein>
    <recommendedName>
        <fullName evidence="1">Microbial-type PARG catalytic domain-containing protein</fullName>
    </recommendedName>
</protein>
<accession>A0A9W9HJT1</accession>
<feature type="domain" description="Microbial-type PARG catalytic" evidence="1">
    <location>
        <begin position="16"/>
        <end position="91"/>
    </location>
</feature>
<dbReference type="InterPro" id="IPR019261">
    <property type="entry name" value="PARG_cat_microbial"/>
</dbReference>
<comment type="caution">
    <text evidence="2">The sequence shown here is derived from an EMBL/GenBank/DDBJ whole genome shotgun (WGS) entry which is preliminary data.</text>
</comment>
<dbReference type="InterPro" id="IPR043472">
    <property type="entry name" value="Macro_dom-like"/>
</dbReference>
<evidence type="ECO:0000313" key="3">
    <source>
        <dbReference type="Proteomes" id="UP001147746"/>
    </source>
</evidence>
<name>A0A9W9HJT1_9EURO</name>
<dbReference type="OrthoDB" id="9985428at2759"/>
<dbReference type="Pfam" id="PF10021">
    <property type="entry name" value="PARG_cat_microb"/>
    <property type="match status" value="1"/>
</dbReference>
<dbReference type="EMBL" id="JAPZBO010000002">
    <property type="protein sequence ID" value="KAJ5324535.1"/>
    <property type="molecule type" value="Genomic_DNA"/>
</dbReference>
<keyword evidence="3" id="KW-1185">Reference proteome</keyword>
<dbReference type="AlphaFoldDB" id="A0A9W9HJT1"/>
<dbReference type="PANTHER" id="PTHR35596:SF1">
    <property type="entry name" value="MICROBIAL-TYPE PARG CATALYTIC DOMAIN-CONTAINING PROTEIN"/>
    <property type="match status" value="1"/>
</dbReference>
<reference evidence="2" key="1">
    <citation type="submission" date="2022-12" db="EMBL/GenBank/DDBJ databases">
        <authorList>
            <person name="Petersen C."/>
        </authorList>
    </citation>
    <scope>NUCLEOTIDE SEQUENCE</scope>
    <source>
        <strain evidence="2">IBT 21472</strain>
    </source>
</reference>
<dbReference type="Gene3D" id="3.40.220.10">
    <property type="entry name" value="Leucine Aminopeptidase, subunit E, domain 1"/>
    <property type="match status" value="1"/>
</dbReference>
<organism evidence="2 3">
    <name type="scientific">Penicillium atrosanguineum</name>
    <dbReference type="NCBI Taxonomy" id="1132637"/>
    <lineage>
        <taxon>Eukaryota</taxon>
        <taxon>Fungi</taxon>
        <taxon>Dikarya</taxon>
        <taxon>Ascomycota</taxon>
        <taxon>Pezizomycotina</taxon>
        <taxon>Eurotiomycetes</taxon>
        <taxon>Eurotiomycetidae</taxon>
        <taxon>Eurotiales</taxon>
        <taxon>Aspergillaceae</taxon>
        <taxon>Penicillium</taxon>
    </lineage>
</organism>
<proteinExistence type="predicted"/>
<dbReference type="PANTHER" id="PTHR35596">
    <property type="entry name" value="DUF2263 DOMAIN-CONTAINING PROTEIN"/>
    <property type="match status" value="1"/>
</dbReference>
<evidence type="ECO:0000313" key="2">
    <source>
        <dbReference type="EMBL" id="KAJ5324535.1"/>
    </source>
</evidence>
<dbReference type="Proteomes" id="UP001147746">
    <property type="component" value="Unassembled WGS sequence"/>
</dbReference>